<feature type="transmembrane region" description="Helical" evidence="2">
    <location>
        <begin position="302"/>
        <end position="323"/>
    </location>
</feature>
<feature type="region of interest" description="Disordered" evidence="1">
    <location>
        <begin position="1"/>
        <end position="82"/>
    </location>
</feature>
<dbReference type="EMBL" id="CP024985">
    <property type="protein sequence ID" value="ATZ22707.1"/>
    <property type="molecule type" value="Genomic_DNA"/>
</dbReference>
<dbReference type="Proteomes" id="UP000231791">
    <property type="component" value="Chromosome"/>
</dbReference>
<keyword evidence="4" id="KW-1185">Reference proteome</keyword>
<protein>
    <submittedName>
        <fullName evidence="3">Uncharacterized protein</fullName>
    </submittedName>
</protein>
<feature type="transmembrane region" description="Helical" evidence="2">
    <location>
        <begin position="329"/>
        <end position="352"/>
    </location>
</feature>
<evidence type="ECO:0000256" key="2">
    <source>
        <dbReference type="SAM" id="Phobius"/>
    </source>
</evidence>
<feature type="transmembrane region" description="Helical" evidence="2">
    <location>
        <begin position="270"/>
        <end position="290"/>
    </location>
</feature>
<dbReference type="KEGG" id="slx:SLAV_03995"/>
<accession>A0A2K8P7J1</accession>
<dbReference type="RefSeq" id="WP_051840671.1">
    <property type="nucleotide sequence ID" value="NZ_CP024985.1"/>
</dbReference>
<proteinExistence type="predicted"/>
<organism evidence="3 4">
    <name type="scientific">Streptomyces lavendulae subsp. lavendulae</name>
    <dbReference type="NCBI Taxonomy" id="58340"/>
    <lineage>
        <taxon>Bacteria</taxon>
        <taxon>Bacillati</taxon>
        <taxon>Actinomycetota</taxon>
        <taxon>Actinomycetes</taxon>
        <taxon>Kitasatosporales</taxon>
        <taxon>Streptomycetaceae</taxon>
        <taxon>Streptomyces</taxon>
    </lineage>
</organism>
<keyword evidence="2" id="KW-0472">Membrane</keyword>
<reference evidence="3 4" key="1">
    <citation type="submission" date="2017-11" db="EMBL/GenBank/DDBJ databases">
        <title>Complete genome sequence of Streptomyces lavendulae subsp. lavendulae CCM 3239 (formerly 'Streptomyces aureofaciens CCM 3239'), the producer of the angucycline-type antibiotic auricin.</title>
        <authorList>
            <person name="Busche T."/>
            <person name="Novakova R."/>
            <person name="Al'Dilaimi A."/>
            <person name="Homerova D."/>
            <person name="Feckova L."/>
            <person name="Rezuchova B."/>
            <person name="Mingyar E."/>
            <person name="Csolleiova D."/>
            <person name="Bekeova C."/>
            <person name="Winkler A."/>
            <person name="Sevcikova B."/>
            <person name="Kalinowski J."/>
            <person name="Kormanec J."/>
            <person name="Ruckert C."/>
        </authorList>
    </citation>
    <scope>NUCLEOTIDE SEQUENCE [LARGE SCALE GENOMIC DNA]</scope>
    <source>
        <strain evidence="3 4">CCM 3239</strain>
    </source>
</reference>
<feature type="compositionally biased region" description="Pro residues" evidence="1">
    <location>
        <begin position="43"/>
        <end position="60"/>
    </location>
</feature>
<dbReference type="GeneID" id="49389079"/>
<name>A0A2K8P7J1_STRLA</name>
<evidence type="ECO:0000313" key="3">
    <source>
        <dbReference type="EMBL" id="ATZ22707.1"/>
    </source>
</evidence>
<evidence type="ECO:0000256" key="1">
    <source>
        <dbReference type="SAM" id="MobiDB-lite"/>
    </source>
</evidence>
<keyword evidence="2" id="KW-0812">Transmembrane</keyword>
<dbReference type="OrthoDB" id="4334939at2"/>
<dbReference type="AlphaFoldDB" id="A0A2K8P7J1"/>
<feature type="transmembrane region" description="Helical" evidence="2">
    <location>
        <begin position="239"/>
        <end position="258"/>
    </location>
</feature>
<evidence type="ECO:0000313" key="4">
    <source>
        <dbReference type="Proteomes" id="UP000231791"/>
    </source>
</evidence>
<feature type="compositionally biased region" description="Gly residues" evidence="1">
    <location>
        <begin position="180"/>
        <end position="194"/>
    </location>
</feature>
<feature type="region of interest" description="Disordered" evidence="1">
    <location>
        <begin position="168"/>
        <end position="229"/>
    </location>
</feature>
<feature type="compositionally biased region" description="Pro residues" evidence="1">
    <location>
        <begin position="203"/>
        <end position="212"/>
    </location>
</feature>
<keyword evidence="2" id="KW-1133">Transmembrane helix</keyword>
<gene>
    <name evidence="3" type="ORF">SLAV_03995</name>
</gene>
<sequence>MNDPSTLAATAHDDRDGPPLTPDPTSAGASDGTRDPAAGAPPVTAPAAPPAPMPPPPEPGPGAGNHPEPHSEPMRTLLETAATCRPVEEVTALVSLLKQTGQPASPGHDALRAAAVARPVHEVRRMVALLAEQPQEEAEADITLRAAAVGRSIEDVALLASILGPENAADGLPEGPPGGLPGGPSDGLPGGPCGGAPAALRPTRPPLAPPPPPERRPVPAAPPGPVTVPARDRGALRHVLRWPTAAALLLCGALHLPQDLAAALPAGDPARWTAPAAALLCLLVGALLAVRDTAVVWRVSAVAALAVVTLHVVGGVVFFDPLLGALGGAYPWAGVTAVLCSGAGAVLAGLALMHRPPHTGTGGTA</sequence>